<feature type="compositionally biased region" description="Polar residues" evidence="1">
    <location>
        <begin position="131"/>
        <end position="140"/>
    </location>
</feature>
<dbReference type="SUPFAM" id="SSF69635">
    <property type="entry name" value="Type III secretory system chaperone-like"/>
    <property type="match status" value="1"/>
</dbReference>
<name>A0ABT7DWD9_9NEIS</name>
<accession>A0ABT7DWD9</accession>
<dbReference type="RefSeq" id="WP_284100692.1">
    <property type="nucleotide sequence ID" value="NZ_JARRAF010000009.1"/>
</dbReference>
<protein>
    <submittedName>
        <fullName evidence="2">Type III secretion system chaperone</fullName>
    </submittedName>
</protein>
<organism evidence="2 3">
    <name type="scientific">Parachitinimonas caeni</name>
    <dbReference type="NCBI Taxonomy" id="3031301"/>
    <lineage>
        <taxon>Bacteria</taxon>
        <taxon>Pseudomonadati</taxon>
        <taxon>Pseudomonadota</taxon>
        <taxon>Betaproteobacteria</taxon>
        <taxon>Neisseriales</taxon>
        <taxon>Chitinibacteraceae</taxon>
        <taxon>Parachitinimonas</taxon>
    </lineage>
</organism>
<comment type="caution">
    <text evidence="2">The sequence shown here is derived from an EMBL/GenBank/DDBJ whole genome shotgun (WGS) entry which is preliminary data.</text>
</comment>
<evidence type="ECO:0000313" key="3">
    <source>
        <dbReference type="Proteomes" id="UP001172778"/>
    </source>
</evidence>
<dbReference type="Proteomes" id="UP001172778">
    <property type="component" value="Unassembled WGS sequence"/>
</dbReference>
<proteinExistence type="predicted"/>
<dbReference type="Gene3D" id="3.30.1460.10">
    <property type="match status" value="1"/>
</dbReference>
<dbReference type="CDD" id="cd16364">
    <property type="entry name" value="T3SC_I-like"/>
    <property type="match status" value="1"/>
</dbReference>
<feature type="region of interest" description="Disordered" evidence="1">
    <location>
        <begin position="129"/>
        <end position="166"/>
    </location>
</feature>
<dbReference type="InterPro" id="IPR010261">
    <property type="entry name" value="Tir_chaperone"/>
</dbReference>
<keyword evidence="3" id="KW-1185">Reference proteome</keyword>
<dbReference type="Pfam" id="PF05932">
    <property type="entry name" value="CesT"/>
    <property type="match status" value="1"/>
</dbReference>
<evidence type="ECO:0000256" key="1">
    <source>
        <dbReference type="SAM" id="MobiDB-lite"/>
    </source>
</evidence>
<reference evidence="2" key="1">
    <citation type="submission" date="2023-03" db="EMBL/GenBank/DDBJ databases">
        <title>Chitinimonas shenzhenensis gen. nov., sp. nov., a novel member of family Burkholderiaceae isolated from activated sludge collected in Shen Zhen, China.</title>
        <authorList>
            <person name="Wang X."/>
        </authorList>
    </citation>
    <scope>NUCLEOTIDE SEQUENCE</scope>
    <source>
        <strain evidence="2">DQS-5</strain>
    </source>
</reference>
<gene>
    <name evidence="2" type="ORF">PZA18_09990</name>
</gene>
<sequence>MDFHTLVTELGRTLNLDTSGITPDQQLVQINFEDDSEVILSHLADREEIGISAELCFASNPGEIATVLMEAQAFGLQTDGCHFGYNREAGKFIQIRTLSLASLDPDRLLDTLKRFLAVRSDWKTRVDNGELANQTRQNLPANDRGTMPLERPPVDDGFIPGSMQLA</sequence>
<evidence type="ECO:0000313" key="2">
    <source>
        <dbReference type="EMBL" id="MDK2124381.1"/>
    </source>
</evidence>
<dbReference type="EMBL" id="JARRAF010000009">
    <property type="protein sequence ID" value="MDK2124381.1"/>
    <property type="molecule type" value="Genomic_DNA"/>
</dbReference>